<feature type="transmembrane region" description="Helical" evidence="6">
    <location>
        <begin position="174"/>
        <end position="200"/>
    </location>
</feature>
<evidence type="ECO:0000256" key="4">
    <source>
        <dbReference type="ARBA" id="ARBA00022989"/>
    </source>
</evidence>
<dbReference type="PANTHER" id="PTHR10010">
    <property type="entry name" value="SOLUTE CARRIER FAMILY 34 SODIUM PHOSPHATE , MEMBER 2-RELATED"/>
    <property type="match status" value="1"/>
</dbReference>
<name>A0ABQ5UGX7_9HYPH</name>
<feature type="transmembrane region" description="Helical" evidence="6">
    <location>
        <begin position="78"/>
        <end position="99"/>
    </location>
</feature>
<protein>
    <submittedName>
        <fullName evidence="8">Sodium:phosphate symporter</fullName>
    </submittedName>
</protein>
<gene>
    <name evidence="8" type="ORF">GCM10007913_32590</name>
</gene>
<organism evidence="8 9">
    <name type="scientific">Devosia yakushimensis</name>
    <dbReference type="NCBI Taxonomy" id="470028"/>
    <lineage>
        <taxon>Bacteria</taxon>
        <taxon>Pseudomonadati</taxon>
        <taxon>Pseudomonadota</taxon>
        <taxon>Alphaproteobacteria</taxon>
        <taxon>Hyphomicrobiales</taxon>
        <taxon>Devosiaceae</taxon>
        <taxon>Devosia</taxon>
    </lineage>
</organism>
<evidence type="ECO:0000259" key="7">
    <source>
        <dbReference type="Pfam" id="PF01895"/>
    </source>
</evidence>
<evidence type="ECO:0000256" key="5">
    <source>
        <dbReference type="ARBA" id="ARBA00023136"/>
    </source>
</evidence>
<sequence length="556" mass="59346">MTSTLLLIDLLGAAALLLWGLRLLKAGVTTAFGAELRHFLARSTRNRLTAFGAGMATTLALQSSTAMAVLVSSFVAQGLVAPVMAQAVMLGANVGTALVTQILSFDIHWLAPVVVLTGVAIGTRRSRRSRGMSKIAIGMGLMLLALRLMAEATAPMRQSEAVTTFFGLLGDAPLIAVALAAALAAVSASSLAVVLFIMALAAAGGIDAELCLLLVAGANVGGAIPPIPAIAAEGAAARRVAISNLVVRGMGAIALLLAAPWLASLLPPDGSLAELTVQAHLGFNVVLAMAFLPVIGPMTRLLSRLLPNKPTAEGRLAPLHLDEAALADPPAAIAAAMRETLHVGDLVEKMLETTLAALRNSDELLCQDLFRLDDEVDALDEAIKLYLSRIDRSRLDEAGRRQLSAVLDYAINLEHVGDVIERSLSRLTMKKIENQLQYSPEGMGEIEGLFRDTIDNLRLAQRVFINRDAQIARRLMEGKVAVRHKERASVERHMARLQDRRPDTLQTTSLHLDVLRDLKRINGHLMSVAAPILEEAGMLRQSRLRKGADFSGGRRP</sequence>
<evidence type="ECO:0000313" key="8">
    <source>
        <dbReference type="EMBL" id="GLQ11327.1"/>
    </source>
</evidence>
<feature type="transmembrane region" description="Helical" evidence="6">
    <location>
        <begin position="275"/>
        <end position="295"/>
    </location>
</feature>
<evidence type="ECO:0000313" key="9">
    <source>
        <dbReference type="Proteomes" id="UP001161406"/>
    </source>
</evidence>
<dbReference type="Pfam" id="PF02690">
    <property type="entry name" value="Na_Pi_cotrans"/>
    <property type="match status" value="1"/>
</dbReference>
<dbReference type="RefSeq" id="WP_284392622.1">
    <property type="nucleotide sequence ID" value="NZ_BSNG01000001.1"/>
</dbReference>
<dbReference type="Proteomes" id="UP001161406">
    <property type="component" value="Unassembled WGS sequence"/>
</dbReference>
<feature type="domain" description="PhoU" evidence="7">
    <location>
        <begin position="449"/>
        <end position="529"/>
    </location>
</feature>
<dbReference type="InterPro" id="IPR026022">
    <property type="entry name" value="PhoU_dom"/>
</dbReference>
<dbReference type="Gene3D" id="1.20.58.220">
    <property type="entry name" value="Phosphate transport system protein phou homolog 2, domain 2"/>
    <property type="match status" value="1"/>
</dbReference>
<evidence type="ECO:0000256" key="2">
    <source>
        <dbReference type="ARBA" id="ARBA00022475"/>
    </source>
</evidence>
<dbReference type="Pfam" id="PF01895">
    <property type="entry name" value="PhoU"/>
    <property type="match status" value="2"/>
</dbReference>
<feature type="domain" description="PhoU" evidence="7">
    <location>
        <begin position="342"/>
        <end position="421"/>
    </location>
</feature>
<feature type="transmembrane region" description="Helical" evidence="6">
    <location>
        <begin position="245"/>
        <end position="263"/>
    </location>
</feature>
<keyword evidence="2" id="KW-1003">Cell membrane</keyword>
<feature type="transmembrane region" description="Helical" evidence="6">
    <location>
        <begin position="105"/>
        <end position="123"/>
    </location>
</feature>
<keyword evidence="4 6" id="KW-1133">Transmembrane helix</keyword>
<keyword evidence="3 6" id="KW-0812">Transmembrane</keyword>
<feature type="transmembrane region" description="Helical" evidence="6">
    <location>
        <begin position="135"/>
        <end position="154"/>
    </location>
</feature>
<comment type="caution">
    <text evidence="8">The sequence shown here is derived from an EMBL/GenBank/DDBJ whole genome shotgun (WGS) entry which is preliminary data.</text>
</comment>
<reference evidence="8" key="2">
    <citation type="submission" date="2023-01" db="EMBL/GenBank/DDBJ databases">
        <title>Draft genome sequence of Devosia yakushimensis strain NBRC 103855.</title>
        <authorList>
            <person name="Sun Q."/>
            <person name="Mori K."/>
        </authorList>
    </citation>
    <scope>NUCLEOTIDE SEQUENCE</scope>
    <source>
        <strain evidence="8">NBRC 103855</strain>
    </source>
</reference>
<reference evidence="8" key="1">
    <citation type="journal article" date="2014" name="Int. J. Syst. Evol. Microbiol.">
        <title>Complete genome of a new Firmicutes species belonging to the dominant human colonic microbiota ('Ruminococcus bicirculans') reveals two chromosomes and a selective capacity to utilize plant glucans.</title>
        <authorList>
            <consortium name="NISC Comparative Sequencing Program"/>
            <person name="Wegmann U."/>
            <person name="Louis P."/>
            <person name="Goesmann A."/>
            <person name="Henrissat B."/>
            <person name="Duncan S.H."/>
            <person name="Flint H.J."/>
        </authorList>
    </citation>
    <scope>NUCLEOTIDE SEQUENCE</scope>
    <source>
        <strain evidence="8">NBRC 103855</strain>
    </source>
</reference>
<dbReference type="SUPFAM" id="SSF109755">
    <property type="entry name" value="PhoU-like"/>
    <property type="match status" value="1"/>
</dbReference>
<proteinExistence type="predicted"/>
<dbReference type="PANTHER" id="PTHR10010:SF46">
    <property type="entry name" value="SODIUM-DEPENDENT PHOSPHATE TRANSPORT PROTEIN 2B"/>
    <property type="match status" value="1"/>
</dbReference>
<dbReference type="InterPro" id="IPR038078">
    <property type="entry name" value="PhoU-like_sf"/>
</dbReference>
<accession>A0ABQ5UGX7</accession>
<dbReference type="EMBL" id="BSNG01000001">
    <property type="protein sequence ID" value="GLQ11327.1"/>
    <property type="molecule type" value="Genomic_DNA"/>
</dbReference>
<evidence type="ECO:0000256" key="1">
    <source>
        <dbReference type="ARBA" id="ARBA00004651"/>
    </source>
</evidence>
<evidence type="ECO:0000256" key="6">
    <source>
        <dbReference type="SAM" id="Phobius"/>
    </source>
</evidence>
<comment type="subcellular location">
    <subcellularLocation>
        <location evidence="1">Cell membrane</location>
        <topology evidence="1">Multi-pass membrane protein</topology>
    </subcellularLocation>
</comment>
<keyword evidence="5 6" id="KW-0472">Membrane</keyword>
<evidence type="ECO:0000256" key="3">
    <source>
        <dbReference type="ARBA" id="ARBA00022692"/>
    </source>
</evidence>
<keyword evidence="9" id="KW-1185">Reference proteome</keyword>
<dbReference type="NCBIfam" id="NF037997">
    <property type="entry name" value="Na_Pi_symport"/>
    <property type="match status" value="1"/>
</dbReference>
<dbReference type="InterPro" id="IPR003841">
    <property type="entry name" value="Na/Pi_transpt"/>
</dbReference>